<comment type="caution">
    <text evidence="4">The sequence shown here is derived from an EMBL/GenBank/DDBJ whole genome shotgun (WGS) entry which is preliminary data.</text>
</comment>
<dbReference type="Gene3D" id="3.40.50.720">
    <property type="entry name" value="NAD(P)-binding Rossmann-like Domain"/>
    <property type="match status" value="1"/>
</dbReference>
<dbReference type="OrthoDB" id="191139at2759"/>
<comment type="similarity">
    <text evidence="1">Belongs to the short-chain dehydrogenases/reductases (SDR) family.</text>
</comment>
<dbReference type="SUPFAM" id="SSF51735">
    <property type="entry name" value="NAD(P)-binding Rossmann-fold domains"/>
    <property type="match status" value="1"/>
</dbReference>
<evidence type="ECO:0000313" key="4">
    <source>
        <dbReference type="EMBL" id="CAF9904997.1"/>
    </source>
</evidence>
<feature type="region of interest" description="Disordered" evidence="3">
    <location>
        <begin position="114"/>
        <end position="137"/>
    </location>
</feature>
<protein>
    <submittedName>
        <fullName evidence="4">Uncharacterized protein</fullName>
    </submittedName>
</protein>
<evidence type="ECO:0000256" key="2">
    <source>
        <dbReference type="ARBA" id="ARBA00023002"/>
    </source>
</evidence>
<organism evidence="4 5">
    <name type="scientific">Alectoria fallacina</name>
    <dbReference type="NCBI Taxonomy" id="1903189"/>
    <lineage>
        <taxon>Eukaryota</taxon>
        <taxon>Fungi</taxon>
        <taxon>Dikarya</taxon>
        <taxon>Ascomycota</taxon>
        <taxon>Pezizomycotina</taxon>
        <taxon>Lecanoromycetes</taxon>
        <taxon>OSLEUM clade</taxon>
        <taxon>Lecanoromycetidae</taxon>
        <taxon>Lecanorales</taxon>
        <taxon>Lecanorineae</taxon>
        <taxon>Parmeliaceae</taxon>
        <taxon>Alectoria</taxon>
    </lineage>
</organism>
<dbReference type="InterPro" id="IPR036291">
    <property type="entry name" value="NAD(P)-bd_dom_sf"/>
</dbReference>
<evidence type="ECO:0000313" key="5">
    <source>
        <dbReference type="Proteomes" id="UP000664203"/>
    </source>
</evidence>
<dbReference type="PANTHER" id="PTHR24320:SF283">
    <property type="entry name" value="RETINOL DEHYDROGENASE 11"/>
    <property type="match status" value="1"/>
</dbReference>
<accession>A0A8H3EJ57</accession>
<sequence>MAHFGPSTTGAEVVGHFKDRVKGKTSKITITHRRSALLVCITVLVTGPSVDGIGAETAMSLAAGSPACILLAGRWLPKIQTVIDHISGAYPDADTRFISLDLKQPRCYSRSRNNYQWKGSNHRHSDQQRGNNGKSFCKDRRWDREPIRIGHFLLTNLIMERLVAGQGARIINVSGSAHRMSDVHLDDWNFEVCRPWCGGTADETFH</sequence>
<evidence type="ECO:0000256" key="1">
    <source>
        <dbReference type="ARBA" id="ARBA00006484"/>
    </source>
</evidence>
<dbReference type="PANTHER" id="PTHR24320">
    <property type="entry name" value="RETINOL DEHYDROGENASE"/>
    <property type="match status" value="1"/>
</dbReference>
<dbReference type="GO" id="GO:0016491">
    <property type="term" value="F:oxidoreductase activity"/>
    <property type="evidence" value="ECO:0007669"/>
    <property type="project" value="UniProtKB-KW"/>
</dbReference>
<keyword evidence="2" id="KW-0560">Oxidoreductase</keyword>
<evidence type="ECO:0000256" key="3">
    <source>
        <dbReference type="SAM" id="MobiDB-lite"/>
    </source>
</evidence>
<reference evidence="4" key="1">
    <citation type="submission" date="2021-03" db="EMBL/GenBank/DDBJ databases">
        <authorList>
            <person name="Tagirdzhanova G."/>
        </authorList>
    </citation>
    <scope>NUCLEOTIDE SEQUENCE</scope>
</reference>
<proteinExistence type="inferred from homology"/>
<dbReference type="Proteomes" id="UP000664203">
    <property type="component" value="Unassembled WGS sequence"/>
</dbReference>
<gene>
    <name evidence="4" type="ORF">ALECFALPRED_010655</name>
</gene>
<dbReference type="EMBL" id="CAJPDR010000009">
    <property type="protein sequence ID" value="CAF9904997.1"/>
    <property type="molecule type" value="Genomic_DNA"/>
</dbReference>
<name>A0A8H3EJ57_9LECA</name>
<keyword evidence="5" id="KW-1185">Reference proteome</keyword>
<dbReference type="AlphaFoldDB" id="A0A8H3EJ57"/>